<keyword evidence="4" id="KW-0807">Transducer</keyword>
<dbReference type="SUPFAM" id="SSF52540">
    <property type="entry name" value="P-loop containing nucleoside triphosphate hydrolases"/>
    <property type="match status" value="1"/>
</dbReference>
<proteinExistence type="predicted"/>
<dbReference type="GO" id="GO:0003924">
    <property type="term" value="F:GTPase activity"/>
    <property type="evidence" value="ECO:0007669"/>
    <property type="project" value="InterPro"/>
</dbReference>
<keyword evidence="6" id="KW-0460">Magnesium</keyword>
<evidence type="ECO:0000256" key="2">
    <source>
        <dbReference type="ARBA" id="ARBA00022741"/>
    </source>
</evidence>
<dbReference type="InParanoid" id="A0A2R5G6V2"/>
<dbReference type="PROSITE" id="PS51882">
    <property type="entry name" value="G_ALPHA"/>
    <property type="match status" value="1"/>
</dbReference>
<feature type="binding site" evidence="5">
    <location>
        <begin position="241"/>
        <end position="244"/>
    </location>
    <ligand>
        <name>GTP</name>
        <dbReference type="ChEBI" id="CHEBI:37565"/>
    </ligand>
</feature>
<feature type="binding site" evidence="5">
    <location>
        <position position="311"/>
    </location>
    <ligand>
        <name>GTP</name>
        <dbReference type="ChEBI" id="CHEBI:37565"/>
    </ligand>
</feature>
<dbReference type="PANTHER" id="PTHR10218:SF302">
    <property type="entry name" value="GUANINE NUCLEOTIDE-BINDING PROTEIN ALPHA-5 SUBUNIT"/>
    <property type="match status" value="1"/>
</dbReference>
<dbReference type="InterPro" id="IPR027417">
    <property type="entry name" value="P-loop_NTPase"/>
</dbReference>
<dbReference type="PANTHER" id="PTHR10218">
    <property type="entry name" value="GTP-BINDING PROTEIN ALPHA SUBUNIT"/>
    <property type="match status" value="1"/>
</dbReference>
<dbReference type="Gene3D" id="3.40.50.300">
    <property type="entry name" value="P-loop containing nucleotide triphosphate hydrolases"/>
    <property type="match status" value="1"/>
</dbReference>
<dbReference type="PRINTS" id="PR00318">
    <property type="entry name" value="GPROTEINA"/>
</dbReference>
<reference evidence="7 8" key="1">
    <citation type="submission" date="2017-12" db="EMBL/GenBank/DDBJ databases">
        <title>Sequencing, de novo assembly and annotation of complete genome of a new Thraustochytrid species, strain FCC1311.</title>
        <authorList>
            <person name="Sedici K."/>
            <person name="Godart F."/>
            <person name="Aiese Cigliano R."/>
            <person name="Sanseverino W."/>
            <person name="Barakat M."/>
            <person name="Ortet P."/>
            <person name="Marechal E."/>
            <person name="Cagnac O."/>
            <person name="Amato A."/>
        </authorList>
    </citation>
    <scope>NUCLEOTIDE SEQUENCE [LARGE SCALE GENOMIC DNA]</scope>
</reference>
<name>A0A2R5G6V2_9STRA</name>
<dbReference type="SMART" id="SM00275">
    <property type="entry name" value="G_alpha"/>
    <property type="match status" value="1"/>
</dbReference>
<feature type="binding site" evidence="6">
    <location>
        <position position="17"/>
    </location>
    <ligand>
        <name>Mg(2+)</name>
        <dbReference type="ChEBI" id="CHEBI:18420"/>
    </ligand>
</feature>
<dbReference type="InterPro" id="IPR011025">
    <property type="entry name" value="GproteinA_insert"/>
</dbReference>
<dbReference type="EMBL" id="BEYU01000019">
    <property type="protein sequence ID" value="GBG26255.1"/>
    <property type="molecule type" value="Genomic_DNA"/>
</dbReference>
<keyword evidence="3 5" id="KW-0342">GTP-binding</keyword>
<keyword evidence="8" id="KW-1185">Reference proteome</keyword>
<dbReference type="Gene3D" id="1.10.400.10">
    <property type="entry name" value="GI Alpha 1, domain 2-like"/>
    <property type="match status" value="1"/>
</dbReference>
<evidence type="ECO:0000256" key="1">
    <source>
        <dbReference type="ARBA" id="ARBA00022723"/>
    </source>
</evidence>
<dbReference type="OrthoDB" id="5817230at2759"/>
<dbReference type="CDD" id="cd00066">
    <property type="entry name" value="G-alpha"/>
    <property type="match status" value="1"/>
</dbReference>
<protein>
    <submittedName>
        <fullName evidence="7">Guanine nucleotide-binding protein subunit alpha</fullName>
    </submittedName>
</protein>
<dbReference type="Proteomes" id="UP000241890">
    <property type="component" value="Unassembled WGS sequence"/>
</dbReference>
<comment type="caution">
    <text evidence="7">The sequence shown here is derived from an EMBL/GenBank/DDBJ whole genome shotgun (WGS) entry which is preliminary data.</text>
</comment>
<dbReference type="InterPro" id="IPR001019">
    <property type="entry name" value="Gprotein_alpha_su"/>
</dbReference>
<dbReference type="GO" id="GO:0005737">
    <property type="term" value="C:cytoplasm"/>
    <property type="evidence" value="ECO:0007669"/>
    <property type="project" value="TreeGrafter"/>
</dbReference>
<dbReference type="GO" id="GO:0031683">
    <property type="term" value="F:G-protein beta/gamma-subunit complex binding"/>
    <property type="evidence" value="ECO:0007669"/>
    <property type="project" value="InterPro"/>
</dbReference>
<sequence>MNKFRILLLGTSESGKTTLFNQARIVMGAGYPPELAARMRSVLIANVIVGAKTILDAADMFDRTFTDPQAQSAADLVLNAEATNDLSEDLAHAIITLWDDEDFRAIWDQRSNFQLQDDWDELAEKLRAYPAWGGPDWTPSQEDLLQCRTHSIGIEEEEFLRSKWGVKVRLIDVGGLRGERRKWTPYFEGVDLIIFVVSISEYDQVLAEDQTKNRLQESLELFNEIANAKWSSKSNILILFNKVDVLRDKLLSQHIPLNVSGLFADAPKCNGYQNDPEKAERFLSNAIRWFHTRFLAECRDTKFVLVQVASAVHTEQVDNIFRVVGEIILRRNLHGSRYLR</sequence>
<keyword evidence="2 5" id="KW-0547">Nucleotide-binding</keyword>
<gene>
    <name evidence="7" type="ORF">FCC1311_024762</name>
</gene>
<dbReference type="AlphaFoldDB" id="A0A2R5G6V2"/>
<evidence type="ECO:0000256" key="5">
    <source>
        <dbReference type="PIRSR" id="PIRSR601019-1"/>
    </source>
</evidence>
<feature type="binding site" evidence="5">
    <location>
        <begin position="13"/>
        <end position="18"/>
    </location>
    <ligand>
        <name>GTP</name>
        <dbReference type="ChEBI" id="CHEBI:37565"/>
    </ligand>
</feature>
<feature type="binding site" evidence="6">
    <location>
        <position position="151"/>
    </location>
    <ligand>
        <name>Mg(2+)</name>
        <dbReference type="ChEBI" id="CHEBI:18420"/>
    </ligand>
</feature>
<dbReference type="GO" id="GO:0007188">
    <property type="term" value="P:adenylate cyclase-modulating G protein-coupled receptor signaling pathway"/>
    <property type="evidence" value="ECO:0007669"/>
    <property type="project" value="TreeGrafter"/>
</dbReference>
<evidence type="ECO:0000313" key="8">
    <source>
        <dbReference type="Proteomes" id="UP000241890"/>
    </source>
</evidence>
<evidence type="ECO:0000313" key="7">
    <source>
        <dbReference type="EMBL" id="GBG26255.1"/>
    </source>
</evidence>
<dbReference type="GO" id="GO:0001664">
    <property type="term" value="F:G protein-coupled receptor binding"/>
    <property type="evidence" value="ECO:0007669"/>
    <property type="project" value="TreeGrafter"/>
</dbReference>
<keyword evidence="1 6" id="KW-0479">Metal-binding</keyword>
<dbReference type="GO" id="GO:0005525">
    <property type="term" value="F:GTP binding"/>
    <property type="evidence" value="ECO:0007669"/>
    <property type="project" value="UniProtKB-KW"/>
</dbReference>
<evidence type="ECO:0000256" key="3">
    <source>
        <dbReference type="ARBA" id="ARBA00023134"/>
    </source>
</evidence>
<dbReference type="FunFam" id="3.40.50.300:FF:000692">
    <property type="entry name" value="Guanine nucleotide-binding protein subunit alpha"/>
    <property type="match status" value="1"/>
</dbReference>
<evidence type="ECO:0000256" key="4">
    <source>
        <dbReference type="ARBA" id="ARBA00023224"/>
    </source>
</evidence>
<dbReference type="GO" id="GO:0046872">
    <property type="term" value="F:metal ion binding"/>
    <property type="evidence" value="ECO:0007669"/>
    <property type="project" value="UniProtKB-KW"/>
</dbReference>
<dbReference type="Pfam" id="PF00503">
    <property type="entry name" value="G-alpha"/>
    <property type="match status" value="1"/>
</dbReference>
<accession>A0A2R5G6V2</accession>
<organism evidence="7 8">
    <name type="scientific">Hondaea fermentalgiana</name>
    <dbReference type="NCBI Taxonomy" id="2315210"/>
    <lineage>
        <taxon>Eukaryota</taxon>
        <taxon>Sar</taxon>
        <taxon>Stramenopiles</taxon>
        <taxon>Bigyra</taxon>
        <taxon>Labyrinthulomycetes</taxon>
        <taxon>Thraustochytrida</taxon>
        <taxon>Thraustochytriidae</taxon>
        <taxon>Hondaea</taxon>
    </lineage>
</organism>
<dbReference type="GO" id="GO:0005834">
    <property type="term" value="C:heterotrimeric G-protein complex"/>
    <property type="evidence" value="ECO:0007669"/>
    <property type="project" value="TreeGrafter"/>
</dbReference>
<dbReference type="SUPFAM" id="SSF47895">
    <property type="entry name" value="Transducin (alpha subunit), insertion domain"/>
    <property type="match status" value="1"/>
</dbReference>
<evidence type="ECO:0000256" key="6">
    <source>
        <dbReference type="PIRSR" id="PIRSR601019-2"/>
    </source>
</evidence>